<comment type="subcellular location">
    <subcellularLocation>
        <location evidence="1">Membrane</location>
    </subcellularLocation>
</comment>
<evidence type="ECO:0000313" key="5">
    <source>
        <dbReference type="EMBL" id="JAT10514.1"/>
    </source>
</evidence>
<feature type="non-terminal residue" evidence="5">
    <location>
        <position position="113"/>
    </location>
</feature>
<dbReference type="Gene3D" id="2.60.220.50">
    <property type="match status" value="1"/>
</dbReference>
<dbReference type="AlphaFoldDB" id="A0A1B6KH78"/>
<dbReference type="GO" id="GO:0016020">
    <property type="term" value="C:membrane"/>
    <property type="evidence" value="ECO:0007669"/>
    <property type="project" value="UniProtKB-SubCell"/>
</dbReference>
<organism evidence="5">
    <name type="scientific">Graphocephala atropunctata</name>
    <dbReference type="NCBI Taxonomy" id="36148"/>
    <lineage>
        <taxon>Eukaryota</taxon>
        <taxon>Metazoa</taxon>
        <taxon>Ecdysozoa</taxon>
        <taxon>Arthropoda</taxon>
        <taxon>Hexapoda</taxon>
        <taxon>Insecta</taxon>
        <taxon>Pterygota</taxon>
        <taxon>Neoptera</taxon>
        <taxon>Paraneoptera</taxon>
        <taxon>Hemiptera</taxon>
        <taxon>Auchenorrhyncha</taxon>
        <taxon>Membracoidea</taxon>
        <taxon>Cicadellidae</taxon>
        <taxon>Cicadellinae</taxon>
        <taxon>Cicadellini</taxon>
        <taxon>Graphocephala</taxon>
    </lineage>
</organism>
<protein>
    <submittedName>
        <fullName evidence="5">Uncharacterized protein</fullName>
    </submittedName>
</protein>
<dbReference type="InterPro" id="IPR046338">
    <property type="entry name" value="GAIN_dom_sf"/>
</dbReference>
<gene>
    <name evidence="5" type="ORF">g.669</name>
</gene>
<name>A0A1B6KH78_9HEMI</name>
<evidence type="ECO:0000256" key="2">
    <source>
        <dbReference type="ARBA" id="ARBA00022692"/>
    </source>
</evidence>
<evidence type="ECO:0000256" key="3">
    <source>
        <dbReference type="ARBA" id="ARBA00022989"/>
    </source>
</evidence>
<dbReference type="Pfam" id="PF01825">
    <property type="entry name" value="GPS"/>
    <property type="match status" value="1"/>
</dbReference>
<keyword evidence="2" id="KW-0812">Transmembrane</keyword>
<sequence>FNFPPTNSTLRVYALPKFRPDYEMMRSQSINITELSPTYPFDMQNHEDEADSLFIGILPGLEVDVDQTVPYSFEMSSILCQYWANGQWSSVGCEVGPSTEDKEIHCQCSHSSI</sequence>
<evidence type="ECO:0000256" key="4">
    <source>
        <dbReference type="ARBA" id="ARBA00023136"/>
    </source>
</evidence>
<proteinExistence type="predicted"/>
<accession>A0A1B6KH78</accession>
<keyword evidence="3" id="KW-1133">Transmembrane helix</keyword>
<keyword evidence="4" id="KW-0472">Membrane</keyword>
<reference evidence="5" key="1">
    <citation type="submission" date="2015-11" db="EMBL/GenBank/DDBJ databases">
        <title>De novo transcriptome assembly of four potential Pierce s Disease insect vectors from Arizona vineyards.</title>
        <authorList>
            <person name="Tassone E.E."/>
        </authorList>
    </citation>
    <scope>NUCLEOTIDE SEQUENCE</scope>
</reference>
<dbReference type="EMBL" id="GEBQ01029463">
    <property type="protein sequence ID" value="JAT10514.1"/>
    <property type="molecule type" value="Transcribed_RNA"/>
</dbReference>
<feature type="non-terminal residue" evidence="5">
    <location>
        <position position="1"/>
    </location>
</feature>
<evidence type="ECO:0000256" key="1">
    <source>
        <dbReference type="ARBA" id="ARBA00004370"/>
    </source>
</evidence>
<dbReference type="InterPro" id="IPR000203">
    <property type="entry name" value="GPS"/>
</dbReference>